<name>A0A8X6QP97_NEPPI</name>
<organism evidence="1 2">
    <name type="scientific">Nephila pilipes</name>
    <name type="common">Giant wood spider</name>
    <name type="synonym">Nephila maculata</name>
    <dbReference type="NCBI Taxonomy" id="299642"/>
    <lineage>
        <taxon>Eukaryota</taxon>
        <taxon>Metazoa</taxon>
        <taxon>Ecdysozoa</taxon>
        <taxon>Arthropoda</taxon>
        <taxon>Chelicerata</taxon>
        <taxon>Arachnida</taxon>
        <taxon>Araneae</taxon>
        <taxon>Araneomorphae</taxon>
        <taxon>Entelegynae</taxon>
        <taxon>Araneoidea</taxon>
        <taxon>Nephilidae</taxon>
        <taxon>Nephila</taxon>
    </lineage>
</organism>
<dbReference type="Proteomes" id="UP000887013">
    <property type="component" value="Unassembled WGS sequence"/>
</dbReference>
<comment type="caution">
    <text evidence="1">The sequence shown here is derived from an EMBL/GenBank/DDBJ whole genome shotgun (WGS) entry which is preliminary data.</text>
</comment>
<gene>
    <name evidence="1" type="ORF">NPIL_585111</name>
</gene>
<evidence type="ECO:0000313" key="1">
    <source>
        <dbReference type="EMBL" id="GFU24057.1"/>
    </source>
</evidence>
<dbReference type="AlphaFoldDB" id="A0A8X6QP97"/>
<keyword evidence="2" id="KW-1185">Reference proteome</keyword>
<proteinExistence type="predicted"/>
<protein>
    <submittedName>
        <fullName evidence="1">Uncharacterized protein</fullName>
    </submittedName>
</protein>
<dbReference type="EMBL" id="BMAW01128110">
    <property type="protein sequence ID" value="GFU24057.1"/>
    <property type="molecule type" value="Genomic_DNA"/>
</dbReference>
<accession>A0A8X6QP97</accession>
<sequence length="131" mass="15234">MKSRERFIFLNELRTLMRDNVNICSISVGACRDFRDVSKDVGEVMITNLSRVFDFETFFRCRSAVWYEWKLPFLFATKGSNLSKTSCDMISPCTLFTTFMTTPLKLFCVVKQWLLSGLVIMQMADDYKECG</sequence>
<evidence type="ECO:0000313" key="2">
    <source>
        <dbReference type="Proteomes" id="UP000887013"/>
    </source>
</evidence>
<reference evidence="1" key="1">
    <citation type="submission" date="2020-08" db="EMBL/GenBank/DDBJ databases">
        <title>Multicomponent nature underlies the extraordinary mechanical properties of spider dragline silk.</title>
        <authorList>
            <person name="Kono N."/>
            <person name="Nakamura H."/>
            <person name="Mori M."/>
            <person name="Yoshida Y."/>
            <person name="Ohtoshi R."/>
            <person name="Malay A.D."/>
            <person name="Moran D.A.P."/>
            <person name="Tomita M."/>
            <person name="Numata K."/>
            <person name="Arakawa K."/>
        </authorList>
    </citation>
    <scope>NUCLEOTIDE SEQUENCE</scope>
</reference>
<dbReference type="PROSITE" id="PS51257">
    <property type="entry name" value="PROKAR_LIPOPROTEIN"/>
    <property type="match status" value="1"/>
</dbReference>